<sequence>RAQSVRIKATITGTLDNMDFAFQSDPAGYTQPEIENLLGKPAAIANAVTAIARGKPGEVGGIGRDFSFGFVNFLAKQWVKPFFDPVLSIALRDYSLDLVGDPGRTNWNAFDIALSAESQPILGSPVTVTYRRVINTATSHDYKRYGLNIVGIPLNYRPAVPGLESVFPGFLVQDFGISTYIEDTAGTVHEYPQGLDLSYGGPDLTPTQLDKLSLFRINTSDAWRASIQIGFRGRL</sequence>
<organism evidence="1 2">
    <name type="scientific">Candidatus Tanganyikabacteria bacterium</name>
    <dbReference type="NCBI Taxonomy" id="2961651"/>
    <lineage>
        <taxon>Bacteria</taxon>
        <taxon>Bacillati</taxon>
        <taxon>Candidatus Sericytochromatia</taxon>
        <taxon>Candidatus Tanganyikabacteria</taxon>
    </lineage>
</organism>
<accession>A0A937X4E8</accession>
<feature type="non-terminal residue" evidence="1">
    <location>
        <position position="1"/>
    </location>
</feature>
<evidence type="ECO:0000313" key="2">
    <source>
        <dbReference type="Proteomes" id="UP000703893"/>
    </source>
</evidence>
<dbReference type="EMBL" id="VGJX01000258">
    <property type="protein sequence ID" value="MBM3274582.1"/>
    <property type="molecule type" value="Genomic_DNA"/>
</dbReference>
<dbReference type="Proteomes" id="UP000703893">
    <property type="component" value="Unassembled WGS sequence"/>
</dbReference>
<dbReference type="AlphaFoldDB" id="A0A937X4E8"/>
<reference evidence="1 2" key="1">
    <citation type="submission" date="2019-03" db="EMBL/GenBank/DDBJ databases">
        <title>Lake Tanganyika Metagenome-Assembled Genomes (MAGs).</title>
        <authorList>
            <person name="Tran P."/>
        </authorList>
    </citation>
    <scope>NUCLEOTIDE SEQUENCE [LARGE SCALE GENOMIC DNA]</scope>
    <source>
        <strain evidence="1">K_DeepCast_65m_m2_236</strain>
    </source>
</reference>
<evidence type="ECO:0000313" key="1">
    <source>
        <dbReference type="EMBL" id="MBM3274582.1"/>
    </source>
</evidence>
<protein>
    <submittedName>
        <fullName evidence="1">Uncharacterized protein</fullName>
    </submittedName>
</protein>
<comment type="caution">
    <text evidence="1">The sequence shown here is derived from an EMBL/GenBank/DDBJ whole genome shotgun (WGS) entry which is preliminary data.</text>
</comment>
<proteinExistence type="predicted"/>
<gene>
    <name evidence="1" type="ORF">FJZ00_05495</name>
</gene>
<name>A0A937X4E8_9BACT</name>